<reference evidence="1 2" key="1">
    <citation type="submission" date="2020-08" db="EMBL/GenBank/DDBJ databases">
        <title>Exploring microbial biodiversity for novel pathways involved in the catabolism of aromatic compounds derived from lignin.</title>
        <authorList>
            <person name="Elkins J."/>
        </authorList>
    </citation>
    <scope>NUCLEOTIDE SEQUENCE [LARGE SCALE GENOMIC DNA]</scope>
    <source>
        <strain evidence="1 2">B1D3A</strain>
    </source>
</reference>
<dbReference type="Proteomes" id="UP001138540">
    <property type="component" value="Unassembled WGS sequence"/>
</dbReference>
<gene>
    <name evidence="1" type="ORF">HNP60_001893</name>
</gene>
<evidence type="ECO:0000313" key="2">
    <source>
        <dbReference type="Proteomes" id="UP001138540"/>
    </source>
</evidence>
<proteinExistence type="predicted"/>
<organism evidence="1 2">
    <name type="scientific">Sphingobium lignivorans</name>
    <dbReference type="NCBI Taxonomy" id="2735886"/>
    <lineage>
        <taxon>Bacteria</taxon>
        <taxon>Pseudomonadati</taxon>
        <taxon>Pseudomonadota</taxon>
        <taxon>Alphaproteobacteria</taxon>
        <taxon>Sphingomonadales</taxon>
        <taxon>Sphingomonadaceae</taxon>
        <taxon>Sphingobium</taxon>
    </lineage>
</organism>
<protein>
    <submittedName>
        <fullName evidence="1">Uncharacterized protein</fullName>
    </submittedName>
</protein>
<evidence type="ECO:0000313" key="1">
    <source>
        <dbReference type="EMBL" id="MBB5985919.1"/>
    </source>
</evidence>
<name>A0ABR6NF60_9SPHN</name>
<dbReference type="RefSeq" id="WP_184152832.1">
    <property type="nucleotide sequence ID" value="NZ_JACHKA010000001.1"/>
</dbReference>
<comment type="caution">
    <text evidence="1">The sequence shown here is derived from an EMBL/GenBank/DDBJ whole genome shotgun (WGS) entry which is preliminary data.</text>
</comment>
<dbReference type="EMBL" id="JACHKA010000001">
    <property type="protein sequence ID" value="MBB5985919.1"/>
    <property type="molecule type" value="Genomic_DNA"/>
</dbReference>
<sequence>MNNFVIAACMGKHGFNNWNEASAALKHMYRKRRNKQDIDHSIGIYRCPYCPKWHLGSQTRRNKRVKSV</sequence>
<keyword evidence="2" id="KW-1185">Reference proteome</keyword>
<accession>A0ABR6NF60</accession>